<feature type="signal peptide" evidence="2">
    <location>
        <begin position="1"/>
        <end position="28"/>
    </location>
</feature>
<evidence type="ECO:0000256" key="2">
    <source>
        <dbReference type="SAM" id="SignalP"/>
    </source>
</evidence>
<feature type="chain" id="PRO_5039309815" evidence="2">
    <location>
        <begin position="29"/>
        <end position="266"/>
    </location>
</feature>
<accession>A0A1V3WEJ7</accession>
<evidence type="ECO:0000313" key="5">
    <source>
        <dbReference type="Proteomes" id="UP000188532"/>
    </source>
</evidence>
<proteinExistence type="predicted"/>
<keyword evidence="2" id="KW-0732">Signal</keyword>
<feature type="domain" description="PknH-like extracellular" evidence="3">
    <location>
        <begin position="59"/>
        <end position="177"/>
    </location>
</feature>
<evidence type="ECO:0000259" key="3">
    <source>
        <dbReference type="Pfam" id="PF14032"/>
    </source>
</evidence>
<organism evidence="4 5">
    <name type="scientific">Mycobacterium kansasii</name>
    <dbReference type="NCBI Taxonomy" id="1768"/>
    <lineage>
        <taxon>Bacteria</taxon>
        <taxon>Bacillati</taxon>
        <taxon>Actinomycetota</taxon>
        <taxon>Actinomycetes</taxon>
        <taxon>Mycobacteriales</taxon>
        <taxon>Mycobacteriaceae</taxon>
        <taxon>Mycobacterium</taxon>
    </lineage>
</organism>
<dbReference type="Gene3D" id="3.40.1000.70">
    <property type="entry name" value="PknH-like extracellular domain"/>
    <property type="match status" value="1"/>
</dbReference>
<dbReference type="InterPro" id="IPR038232">
    <property type="entry name" value="PknH-like_Extracell_sf"/>
</dbReference>
<evidence type="ECO:0000256" key="1">
    <source>
        <dbReference type="SAM" id="MobiDB-lite"/>
    </source>
</evidence>
<comment type="caution">
    <text evidence="4">The sequence shown here is derived from an EMBL/GenBank/DDBJ whole genome shotgun (WGS) entry which is preliminary data.</text>
</comment>
<dbReference type="PROSITE" id="PS51257">
    <property type="entry name" value="PROKAR_LIPOPROTEIN"/>
    <property type="match status" value="1"/>
</dbReference>
<protein>
    <submittedName>
        <fullName evidence="4">PknH-like extracellular domain protein</fullName>
    </submittedName>
</protein>
<reference evidence="4 5" key="1">
    <citation type="submission" date="2017-02" db="EMBL/GenBank/DDBJ databases">
        <title>Complete genome sequences of Mycobacterium kansasii strains isolated from rhesus macaques.</title>
        <authorList>
            <person name="Panda A."/>
            <person name="Nagaraj S."/>
            <person name="Zhao X."/>
            <person name="Tettelin H."/>
            <person name="Detolla L.J."/>
        </authorList>
    </citation>
    <scope>NUCLEOTIDE SEQUENCE [LARGE SCALE GENOMIC DNA]</scope>
    <source>
        <strain evidence="4 5">11-3469</strain>
    </source>
</reference>
<sequence>MHTRRTPAPADRVSPHCARALLAGVALALLLTGCTATTTGHPAAAPDLGRWQPPAILPQHLGDLLLTESDVNTIGHTTAMAVRKPVTRMWHDEDVVSDPTCLDTYSPAEATVYQGSNWNAVQGQILDDAAPVRPEHAMLQVLVGFRDADSAQQFFSQAKTRWSGCANRSITITAPGTLPSPGSSARRRPPTPPWPPRKLSPMAAAPPASAPWGWPTTSSSTPCGAASTPAAKPARSSPKSPHQSPTPDPATAAASRAAAEIDSAPP</sequence>
<name>A0A1V3WEJ7_MYCKA</name>
<dbReference type="Proteomes" id="UP000188532">
    <property type="component" value="Unassembled WGS sequence"/>
</dbReference>
<dbReference type="EMBL" id="MVBN01000011">
    <property type="protein sequence ID" value="OOK65380.1"/>
    <property type="molecule type" value="Genomic_DNA"/>
</dbReference>
<evidence type="ECO:0000313" key="4">
    <source>
        <dbReference type="EMBL" id="OOK65380.1"/>
    </source>
</evidence>
<feature type="compositionally biased region" description="Low complexity" evidence="1">
    <location>
        <begin position="249"/>
        <end position="266"/>
    </location>
</feature>
<gene>
    <name evidence="4" type="ORF">BZL29_7895</name>
</gene>
<feature type="region of interest" description="Disordered" evidence="1">
    <location>
        <begin position="171"/>
        <end position="266"/>
    </location>
</feature>
<dbReference type="Pfam" id="PF14032">
    <property type="entry name" value="PknH_C"/>
    <property type="match status" value="1"/>
</dbReference>
<dbReference type="InterPro" id="IPR026954">
    <property type="entry name" value="PknH-like_Extracell"/>
</dbReference>
<feature type="compositionally biased region" description="Low complexity" evidence="1">
    <location>
        <begin position="199"/>
        <end position="215"/>
    </location>
</feature>
<dbReference type="AlphaFoldDB" id="A0A1V3WEJ7"/>